<proteinExistence type="predicted"/>
<name>K1X510_9BACT</name>
<keyword evidence="1" id="KW-0812">Transmembrane</keyword>
<accession>K1X510</accession>
<evidence type="ECO:0000256" key="1">
    <source>
        <dbReference type="SAM" id="Phobius"/>
    </source>
</evidence>
<keyword evidence="1" id="KW-0472">Membrane</keyword>
<dbReference type="EMBL" id="AMFJ01036105">
    <property type="protein sequence ID" value="EKD25235.1"/>
    <property type="molecule type" value="Genomic_DNA"/>
</dbReference>
<protein>
    <submittedName>
        <fullName evidence="2">Uncharacterized protein</fullName>
    </submittedName>
</protein>
<sequence>MQFHQHIIHHVRKHKEKIIAHVNRHHHKYIAWAGILWWMAIYKIIWLMVIFFGMAKMGWVTWADYYDAEFYATQEENKINIRNNVDTDDITNTTWCNITGNTLSWTTGNCPLITK</sequence>
<dbReference type="AlphaFoldDB" id="K1X510"/>
<comment type="caution">
    <text evidence="2">The sequence shown here is derived from an EMBL/GenBank/DDBJ whole genome shotgun (WGS) entry which is preliminary data.</text>
</comment>
<feature type="transmembrane region" description="Helical" evidence="1">
    <location>
        <begin position="29"/>
        <end position="52"/>
    </location>
</feature>
<keyword evidence="1" id="KW-1133">Transmembrane helix</keyword>
<evidence type="ECO:0000313" key="2">
    <source>
        <dbReference type="EMBL" id="EKD25235.1"/>
    </source>
</evidence>
<reference evidence="2" key="1">
    <citation type="journal article" date="2012" name="Science">
        <title>Fermentation, hydrogen, and sulfur metabolism in multiple uncultivated bacterial phyla.</title>
        <authorList>
            <person name="Wrighton K.C."/>
            <person name="Thomas B.C."/>
            <person name="Sharon I."/>
            <person name="Miller C.S."/>
            <person name="Castelle C.J."/>
            <person name="VerBerkmoes N.C."/>
            <person name="Wilkins M.J."/>
            <person name="Hettich R.L."/>
            <person name="Lipton M.S."/>
            <person name="Williams K.H."/>
            <person name="Long P.E."/>
            <person name="Banfield J.F."/>
        </authorList>
    </citation>
    <scope>NUCLEOTIDE SEQUENCE [LARGE SCALE GENOMIC DNA]</scope>
</reference>
<gene>
    <name evidence="2" type="ORF">ACD_80C00098G0005</name>
</gene>
<organism evidence="2">
    <name type="scientific">uncultured bacterium</name>
    <name type="common">gcode 4</name>
    <dbReference type="NCBI Taxonomy" id="1234023"/>
    <lineage>
        <taxon>Bacteria</taxon>
        <taxon>environmental samples</taxon>
    </lineage>
</organism>